<proteinExistence type="inferred from homology"/>
<keyword evidence="2" id="KW-0677">Repeat</keyword>
<keyword evidence="3" id="KW-0809">Transit peptide</keyword>
<evidence type="ECO:0000256" key="2">
    <source>
        <dbReference type="ARBA" id="ARBA00022737"/>
    </source>
</evidence>
<protein>
    <recommendedName>
        <fullName evidence="8">Pentatricopeptide repeat-containing protein</fullName>
    </recommendedName>
</protein>
<dbReference type="NCBIfam" id="TIGR00756">
    <property type="entry name" value="PPR"/>
    <property type="match status" value="3"/>
</dbReference>
<dbReference type="PROSITE" id="PS51375">
    <property type="entry name" value="PPR"/>
    <property type="match status" value="4"/>
</dbReference>
<evidence type="ECO:0000313" key="6">
    <source>
        <dbReference type="EMBL" id="KAK1667887.1"/>
    </source>
</evidence>
<feature type="repeat" description="PPR" evidence="4">
    <location>
        <begin position="319"/>
        <end position="353"/>
    </location>
</feature>
<dbReference type="EMBL" id="JAUUTY010000003">
    <property type="protein sequence ID" value="KAK1667887.1"/>
    <property type="molecule type" value="Genomic_DNA"/>
</dbReference>
<evidence type="ECO:0000256" key="1">
    <source>
        <dbReference type="ARBA" id="ARBA00007626"/>
    </source>
</evidence>
<dbReference type="PANTHER" id="PTHR47936">
    <property type="entry name" value="PPR_LONG DOMAIN-CONTAINING PROTEIN"/>
    <property type="match status" value="1"/>
</dbReference>
<dbReference type="Proteomes" id="UP001231189">
    <property type="component" value="Unassembled WGS sequence"/>
</dbReference>
<dbReference type="Gene3D" id="1.25.40.10">
    <property type="entry name" value="Tetratricopeptide repeat domain"/>
    <property type="match status" value="2"/>
</dbReference>
<dbReference type="GO" id="GO:0031930">
    <property type="term" value="P:mitochondria-nucleus signaling pathway"/>
    <property type="evidence" value="ECO:0007669"/>
    <property type="project" value="TreeGrafter"/>
</dbReference>
<name>A0AAD8T0W0_LOLMU</name>
<reference evidence="6" key="1">
    <citation type="submission" date="2023-07" db="EMBL/GenBank/DDBJ databases">
        <title>A chromosome-level genome assembly of Lolium multiflorum.</title>
        <authorList>
            <person name="Chen Y."/>
            <person name="Copetti D."/>
            <person name="Kolliker R."/>
            <person name="Studer B."/>
        </authorList>
    </citation>
    <scope>NUCLEOTIDE SEQUENCE</scope>
    <source>
        <strain evidence="6">02402/16</strain>
        <tissue evidence="6">Leaf</tissue>
    </source>
</reference>
<comment type="caution">
    <text evidence="6">The sequence shown here is derived from an EMBL/GenBank/DDBJ whole genome shotgun (WGS) entry which is preliminary data.</text>
</comment>
<evidence type="ECO:0000256" key="4">
    <source>
        <dbReference type="PROSITE-ProRule" id="PRU00708"/>
    </source>
</evidence>
<feature type="region of interest" description="Disordered" evidence="5">
    <location>
        <begin position="21"/>
        <end position="74"/>
    </location>
</feature>
<evidence type="ECO:0000256" key="3">
    <source>
        <dbReference type="ARBA" id="ARBA00022946"/>
    </source>
</evidence>
<keyword evidence="7" id="KW-1185">Reference proteome</keyword>
<gene>
    <name evidence="6" type="ORF">QYE76_056046</name>
</gene>
<feature type="region of interest" description="Disordered" evidence="5">
    <location>
        <begin position="435"/>
        <end position="455"/>
    </location>
</feature>
<dbReference type="InterPro" id="IPR011990">
    <property type="entry name" value="TPR-like_helical_dom_sf"/>
</dbReference>
<accession>A0AAD8T0W0</accession>
<evidence type="ECO:0000313" key="7">
    <source>
        <dbReference type="Proteomes" id="UP001231189"/>
    </source>
</evidence>
<dbReference type="GO" id="GO:0009507">
    <property type="term" value="C:chloroplast"/>
    <property type="evidence" value="ECO:0007669"/>
    <property type="project" value="TreeGrafter"/>
</dbReference>
<organism evidence="6 7">
    <name type="scientific">Lolium multiflorum</name>
    <name type="common">Italian ryegrass</name>
    <name type="synonym">Lolium perenne subsp. multiflorum</name>
    <dbReference type="NCBI Taxonomy" id="4521"/>
    <lineage>
        <taxon>Eukaryota</taxon>
        <taxon>Viridiplantae</taxon>
        <taxon>Streptophyta</taxon>
        <taxon>Embryophyta</taxon>
        <taxon>Tracheophyta</taxon>
        <taxon>Spermatophyta</taxon>
        <taxon>Magnoliopsida</taxon>
        <taxon>Liliopsida</taxon>
        <taxon>Poales</taxon>
        <taxon>Poaceae</taxon>
        <taxon>BOP clade</taxon>
        <taxon>Pooideae</taxon>
        <taxon>Poodae</taxon>
        <taxon>Poeae</taxon>
        <taxon>Poeae Chloroplast Group 2 (Poeae type)</taxon>
        <taxon>Loliodinae</taxon>
        <taxon>Loliinae</taxon>
        <taxon>Lolium</taxon>
    </lineage>
</organism>
<dbReference type="Pfam" id="PF01535">
    <property type="entry name" value="PPR"/>
    <property type="match status" value="1"/>
</dbReference>
<feature type="repeat" description="PPR" evidence="4">
    <location>
        <begin position="214"/>
        <end position="248"/>
    </location>
</feature>
<sequence length="455" mass="49187">MASHAAAAAAAASTRANTLSRIFASSSPTPPPKPSLKIKRALTQKPPAADADSIAAKKPADAPGSGAGHHKLPKSNRAIFKGVLRQRDPDKLVSEFVEASSASSRFRDKHHMYKAAVSRLAASGRQDGIQAILDAQKRFLEASTEAFAARLIRLYGRASMPSNAVAAFHELPAKHKSTGTFNAVLAACDEGGDFDALAAAFQEIPASHPSVAPNAYSYNVLIRAQCKKPDLAAALEAVSLMEKHGVSPDVICFNTLLNGFYKCGRMDDAETVWDMMKERNLEADAKCYNAKLRGLVAAGRIEDAAAVVERLEKDGPKPDTVSYNELIRGYCKAGRLQDAKKLYDDLIKNECAPNKGTYGTLLPLLLQAQELDCALRYCHDLLSSKMTNGVECGLLQDVVNALIEASRVEEATKLVELGQKKYYLRKGLRMPNTAEGNELIAETDKEESISEEKVL</sequence>
<comment type="similarity">
    <text evidence="1">Belongs to the PPR family. P subfamily.</text>
</comment>
<dbReference type="PANTHER" id="PTHR47936:SF5">
    <property type="entry name" value="PENTACOTRIPEPTIDE-REPEAT REGION OF PRORP DOMAIN-CONTAINING PROTEIN"/>
    <property type="match status" value="1"/>
</dbReference>
<dbReference type="AlphaFoldDB" id="A0AAD8T0W0"/>
<feature type="compositionally biased region" description="Basic and acidic residues" evidence="5">
    <location>
        <begin position="442"/>
        <end position="455"/>
    </location>
</feature>
<feature type="repeat" description="PPR" evidence="4">
    <location>
        <begin position="284"/>
        <end position="318"/>
    </location>
</feature>
<evidence type="ECO:0008006" key="8">
    <source>
        <dbReference type="Google" id="ProtNLM"/>
    </source>
</evidence>
<dbReference type="GO" id="GO:0010019">
    <property type="term" value="P:chloroplast-nucleus signaling pathway"/>
    <property type="evidence" value="ECO:0007669"/>
    <property type="project" value="TreeGrafter"/>
</dbReference>
<feature type="repeat" description="PPR" evidence="4">
    <location>
        <begin position="249"/>
        <end position="283"/>
    </location>
</feature>
<dbReference type="InterPro" id="IPR002885">
    <property type="entry name" value="PPR_rpt"/>
</dbReference>
<dbReference type="Pfam" id="PF13041">
    <property type="entry name" value="PPR_2"/>
    <property type="match status" value="2"/>
</dbReference>
<evidence type="ECO:0000256" key="5">
    <source>
        <dbReference type="SAM" id="MobiDB-lite"/>
    </source>
</evidence>